<feature type="region of interest" description="Disordered" evidence="3">
    <location>
        <begin position="140"/>
        <end position="172"/>
    </location>
</feature>
<feature type="compositionally biased region" description="Basic and acidic residues" evidence="3">
    <location>
        <begin position="160"/>
        <end position="172"/>
    </location>
</feature>
<organism evidence="4 5">
    <name type="scientific">Nonomuraea terrae</name>
    <dbReference type="NCBI Taxonomy" id="2530383"/>
    <lineage>
        <taxon>Bacteria</taxon>
        <taxon>Bacillati</taxon>
        <taxon>Actinomycetota</taxon>
        <taxon>Actinomycetes</taxon>
        <taxon>Streptosporangiales</taxon>
        <taxon>Streptosporangiaceae</taxon>
        <taxon>Nonomuraea</taxon>
    </lineage>
</organism>
<proteinExistence type="inferred from homology"/>
<evidence type="ECO:0000256" key="2">
    <source>
        <dbReference type="ARBA" id="ARBA00023002"/>
    </source>
</evidence>
<dbReference type="Gene3D" id="3.40.50.720">
    <property type="entry name" value="NAD(P)-binding Rossmann-like Domain"/>
    <property type="match status" value="1"/>
</dbReference>
<evidence type="ECO:0000313" key="5">
    <source>
        <dbReference type="Proteomes" id="UP000295302"/>
    </source>
</evidence>
<comment type="caution">
    <text evidence="4">The sequence shown here is derived from an EMBL/GenBank/DDBJ whole genome shotgun (WGS) entry which is preliminary data.</text>
</comment>
<dbReference type="PRINTS" id="PR00081">
    <property type="entry name" value="GDHRDH"/>
</dbReference>
<dbReference type="PANTHER" id="PTHR24320">
    <property type="entry name" value="RETINOL DEHYDROGENASE"/>
    <property type="match status" value="1"/>
</dbReference>
<dbReference type="EMBL" id="SMKQ01000166">
    <property type="protein sequence ID" value="TDD39536.1"/>
    <property type="molecule type" value="Genomic_DNA"/>
</dbReference>
<sequence>MNGVLITGGTSGLGYEAARRVASGRDRVVVITGRDLDRAERAAERLGAETGGDVRGRALDLGSLAEVRRFAAAHRGEGLPLDAVACNAGVQVVRGLTYTRDGYETTFAVNHLAHFALVDLLLPMMAEGGRIVFVSSGTHDPAQHTGVPAPRYTSTAELARPPEDHSPEEGRRRYATSKLCNVLTAYELARRHPELRVNAFDPGLMPGTGLARDYPPLMRWAWRRVLPMLTLVPALGVRTPQRSGAALAELLVAPRFADTTGRYFTGLRPTRSSEQSYDTKIARELWEGSAELTGPQTG</sequence>
<gene>
    <name evidence="4" type="ORF">E1286_35205</name>
</gene>
<reference evidence="4 5" key="1">
    <citation type="submission" date="2019-03" db="EMBL/GenBank/DDBJ databases">
        <title>Draft genome sequences of novel Actinobacteria.</title>
        <authorList>
            <person name="Sahin N."/>
            <person name="Ay H."/>
            <person name="Saygin H."/>
        </authorList>
    </citation>
    <scope>NUCLEOTIDE SEQUENCE [LARGE SCALE GENOMIC DNA]</scope>
    <source>
        <strain evidence="4 5">CH32</strain>
    </source>
</reference>
<dbReference type="InterPro" id="IPR002347">
    <property type="entry name" value="SDR_fam"/>
</dbReference>
<dbReference type="GO" id="GO:0016491">
    <property type="term" value="F:oxidoreductase activity"/>
    <property type="evidence" value="ECO:0007669"/>
    <property type="project" value="UniProtKB-KW"/>
</dbReference>
<dbReference type="InterPro" id="IPR036291">
    <property type="entry name" value="NAD(P)-bd_dom_sf"/>
</dbReference>
<evidence type="ECO:0000256" key="3">
    <source>
        <dbReference type="SAM" id="MobiDB-lite"/>
    </source>
</evidence>
<dbReference type="SUPFAM" id="SSF51735">
    <property type="entry name" value="NAD(P)-binding Rossmann-fold domains"/>
    <property type="match status" value="1"/>
</dbReference>
<evidence type="ECO:0000313" key="4">
    <source>
        <dbReference type="EMBL" id="TDD39536.1"/>
    </source>
</evidence>
<dbReference type="PANTHER" id="PTHR24320:SF148">
    <property type="entry name" value="NAD(P)-BINDING ROSSMANN-FOLD SUPERFAMILY PROTEIN"/>
    <property type="match status" value="1"/>
</dbReference>
<dbReference type="Proteomes" id="UP000295302">
    <property type="component" value="Unassembled WGS sequence"/>
</dbReference>
<dbReference type="RefSeq" id="WP_132619553.1">
    <property type="nucleotide sequence ID" value="NZ_SMKQ01000166.1"/>
</dbReference>
<protein>
    <submittedName>
        <fullName evidence="4">SDR family NAD(P)-dependent oxidoreductase</fullName>
    </submittedName>
</protein>
<evidence type="ECO:0000256" key="1">
    <source>
        <dbReference type="ARBA" id="ARBA00006484"/>
    </source>
</evidence>
<name>A0A4R4Y5M1_9ACTN</name>
<accession>A0A4R4Y5M1</accession>
<dbReference type="Pfam" id="PF00106">
    <property type="entry name" value="adh_short"/>
    <property type="match status" value="1"/>
</dbReference>
<dbReference type="AlphaFoldDB" id="A0A4R4Y5M1"/>
<keyword evidence="5" id="KW-1185">Reference proteome</keyword>
<comment type="similarity">
    <text evidence="1">Belongs to the short-chain dehydrogenases/reductases (SDR) family.</text>
</comment>
<keyword evidence="2" id="KW-0560">Oxidoreductase</keyword>
<dbReference type="OrthoDB" id="4577644at2"/>